<dbReference type="InterPro" id="IPR039868">
    <property type="entry name" value="ARMD3-like"/>
</dbReference>
<dbReference type="AlphaFoldDB" id="A0A132A271"/>
<dbReference type="OrthoDB" id="2012278at2759"/>
<evidence type="ECO:0008006" key="3">
    <source>
        <dbReference type="Google" id="ProtNLM"/>
    </source>
</evidence>
<reference evidence="1 2" key="1">
    <citation type="journal article" date="2015" name="Parasit. Vectors">
        <title>Draft genome of the scabies mite.</title>
        <authorList>
            <person name="Rider S.D.Jr."/>
            <person name="Morgan M.S."/>
            <person name="Arlian L.G."/>
        </authorList>
    </citation>
    <scope>NUCLEOTIDE SEQUENCE [LARGE SCALE GENOMIC DNA]</scope>
    <source>
        <strain evidence="1">Arlian Lab</strain>
    </source>
</reference>
<gene>
    <name evidence="1" type="ORF">QR98_0033740</name>
</gene>
<dbReference type="EMBL" id="JXLN01010013">
    <property type="protein sequence ID" value="KPM04919.1"/>
    <property type="molecule type" value="Genomic_DNA"/>
</dbReference>
<organism evidence="1 2">
    <name type="scientific">Sarcoptes scabiei</name>
    <name type="common">Itch mite</name>
    <name type="synonym">Acarus scabiei</name>
    <dbReference type="NCBI Taxonomy" id="52283"/>
    <lineage>
        <taxon>Eukaryota</taxon>
        <taxon>Metazoa</taxon>
        <taxon>Ecdysozoa</taxon>
        <taxon>Arthropoda</taxon>
        <taxon>Chelicerata</taxon>
        <taxon>Arachnida</taxon>
        <taxon>Acari</taxon>
        <taxon>Acariformes</taxon>
        <taxon>Sarcoptiformes</taxon>
        <taxon>Astigmata</taxon>
        <taxon>Psoroptidia</taxon>
        <taxon>Sarcoptoidea</taxon>
        <taxon>Sarcoptidae</taxon>
        <taxon>Sarcoptinae</taxon>
        <taxon>Sarcoptes</taxon>
    </lineage>
</organism>
<dbReference type="GO" id="GO:0005829">
    <property type="term" value="C:cytosol"/>
    <property type="evidence" value="ECO:0007669"/>
    <property type="project" value="TreeGrafter"/>
</dbReference>
<sequence length="226" mass="26912">MLGTKNEKRIFQEKIVHMYLSIIKEENHLNENFWNEFFLLKANGGYLEQELLKLEHSEHRDRVLRVLFSKCSAVLENINQVKIINSLITLCSVTRFCLFQSRHTHQDDENDGKTNEYNRKWFEFFFADNDPQQSLESSTKIDDNFFIKNFMTYQLFDALIDSLNFLQNQQDELLILLLLTIFSNYNKPITNPFMVKLSIVDDEIILNVIKSIDNQYRFDSNIFIND</sequence>
<protein>
    <recommendedName>
        <fullName evidence="3">Dymeclin</fullName>
    </recommendedName>
</protein>
<name>A0A132A271_SARSC</name>
<proteinExistence type="predicted"/>
<comment type="caution">
    <text evidence="1">The sequence shown here is derived from an EMBL/GenBank/DDBJ whole genome shotgun (WGS) entry which is preliminary data.</text>
</comment>
<dbReference type="Proteomes" id="UP000616769">
    <property type="component" value="Unassembled WGS sequence"/>
</dbReference>
<dbReference type="PANTHER" id="PTHR13608:SF3">
    <property type="entry name" value="ARMADILLO-LIKE HELICAL DOMAIN-CONTAINING PROTEIN 3"/>
    <property type="match status" value="1"/>
</dbReference>
<dbReference type="VEuPathDB" id="VectorBase:SSCA001816"/>
<evidence type="ECO:0000313" key="2">
    <source>
        <dbReference type="Proteomes" id="UP000616769"/>
    </source>
</evidence>
<evidence type="ECO:0000313" key="1">
    <source>
        <dbReference type="EMBL" id="KPM04919.1"/>
    </source>
</evidence>
<dbReference type="PANTHER" id="PTHR13608">
    <property type="entry name" value="ARMADILLO-LIKE HELICAL DOMAIN-CONTAINING PROTEIN 3"/>
    <property type="match status" value="1"/>
</dbReference>
<accession>A0A132A271</accession>